<feature type="compositionally biased region" description="Basic residues" evidence="1">
    <location>
        <begin position="135"/>
        <end position="147"/>
    </location>
</feature>
<dbReference type="EMBL" id="JANUGP010000015">
    <property type="protein sequence ID" value="MCS0603524.1"/>
    <property type="molecule type" value="Genomic_DNA"/>
</dbReference>
<evidence type="ECO:0000259" key="2">
    <source>
        <dbReference type="SMART" id="SM00458"/>
    </source>
</evidence>
<dbReference type="InterPro" id="IPR035992">
    <property type="entry name" value="Ricin_B-like_lectins"/>
</dbReference>
<reference evidence="3 4" key="1">
    <citation type="submission" date="2022-08" db="EMBL/GenBank/DDBJ databases">
        <authorList>
            <person name="Somphong A."/>
            <person name="Phongsopitanun W."/>
        </authorList>
    </citation>
    <scope>NUCLEOTIDE SEQUENCE [LARGE SCALE GENOMIC DNA]</scope>
    <source>
        <strain evidence="3 4">LP11</strain>
    </source>
</reference>
<dbReference type="Gene3D" id="2.80.10.50">
    <property type="match status" value="2"/>
</dbReference>
<dbReference type="SMART" id="SM00458">
    <property type="entry name" value="RICIN"/>
    <property type="match status" value="1"/>
</dbReference>
<proteinExistence type="predicted"/>
<gene>
    <name evidence="3" type="ORF">NX794_20235</name>
</gene>
<dbReference type="InterPro" id="IPR000772">
    <property type="entry name" value="Ricin_B_lectin"/>
</dbReference>
<organism evidence="3 4">
    <name type="scientific">Streptomyces pyxinicus</name>
    <dbReference type="NCBI Taxonomy" id="2970331"/>
    <lineage>
        <taxon>Bacteria</taxon>
        <taxon>Bacillati</taxon>
        <taxon>Actinomycetota</taxon>
        <taxon>Actinomycetes</taxon>
        <taxon>Kitasatosporales</taxon>
        <taxon>Streptomycetaceae</taxon>
        <taxon>Streptomyces</taxon>
    </lineage>
</organism>
<sequence>MSDTEQDDAKRRQRARFVDALTKTAQQPGGRSRVGTKVAGAAAVLALAAGATLGFGAWRSYQSDQDAKEHLAAEKAAQQRRIVPSAPPASPSASEEHKKEKKTAPAKRPAAGAGGGGGAAVHDVPLVETESSHSPRAKAKSKPKKPARGTVDKLLSAGHSRVLLKNAKSGMCADVTGYDGGRPDDSIMQYYCDGTSNDNQVWSLVVRGAGKGPGGSDLVSFVNIKDGLCLDLPGYAGLPAGWGAVEGTCNTATPDNQQWWLDPAGGGTVRVRNRASDNLCLEVKDDSTERAAQLQLDKCGTDADSRWTVLS</sequence>
<dbReference type="SUPFAM" id="SSF50370">
    <property type="entry name" value="Ricin B-like lectins"/>
    <property type="match status" value="1"/>
</dbReference>
<comment type="caution">
    <text evidence="3">The sequence shown here is derived from an EMBL/GenBank/DDBJ whole genome shotgun (WGS) entry which is preliminary data.</text>
</comment>
<dbReference type="Pfam" id="PF14200">
    <property type="entry name" value="RicinB_lectin_2"/>
    <property type="match status" value="1"/>
</dbReference>
<feature type="region of interest" description="Disordered" evidence="1">
    <location>
        <begin position="1"/>
        <end position="36"/>
    </location>
</feature>
<accession>A0ABT2B4V9</accession>
<protein>
    <submittedName>
        <fullName evidence="3">RICIN domain-containing protein</fullName>
    </submittedName>
</protein>
<dbReference type="RefSeq" id="WP_258780005.1">
    <property type="nucleotide sequence ID" value="NZ_JANUGP010000015.1"/>
</dbReference>
<evidence type="ECO:0000313" key="4">
    <source>
        <dbReference type="Proteomes" id="UP001205612"/>
    </source>
</evidence>
<keyword evidence="4" id="KW-1185">Reference proteome</keyword>
<feature type="domain" description="Ricin B lectin" evidence="2">
    <location>
        <begin position="160"/>
        <end position="310"/>
    </location>
</feature>
<dbReference type="PROSITE" id="PS50231">
    <property type="entry name" value="RICIN_B_LECTIN"/>
    <property type="match status" value="1"/>
</dbReference>
<dbReference type="CDD" id="cd00161">
    <property type="entry name" value="beta-trefoil_Ricin-like"/>
    <property type="match status" value="1"/>
</dbReference>
<evidence type="ECO:0000256" key="1">
    <source>
        <dbReference type="SAM" id="MobiDB-lite"/>
    </source>
</evidence>
<feature type="region of interest" description="Disordered" evidence="1">
    <location>
        <begin position="62"/>
        <end position="151"/>
    </location>
</feature>
<dbReference type="Proteomes" id="UP001205612">
    <property type="component" value="Unassembled WGS sequence"/>
</dbReference>
<evidence type="ECO:0000313" key="3">
    <source>
        <dbReference type="EMBL" id="MCS0603524.1"/>
    </source>
</evidence>
<name>A0ABT2B4V9_9ACTN</name>